<evidence type="ECO:0000256" key="7">
    <source>
        <dbReference type="ARBA" id="ARBA00023004"/>
    </source>
</evidence>
<keyword evidence="4" id="KW-0479">Metal-binding</keyword>
<keyword evidence="6" id="KW-0560">Oxidoreductase</keyword>
<evidence type="ECO:0000259" key="9">
    <source>
        <dbReference type="PROSITE" id="PS51379"/>
    </source>
</evidence>
<feature type="domain" description="4Fe-4S ferredoxin-type" evidence="9">
    <location>
        <begin position="14"/>
        <end position="43"/>
    </location>
</feature>
<dbReference type="InterPro" id="IPR017900">
    <property type="entry name" value="4Fe4S_Fe_S_CS"/>
</dbReference>
<dbReference type="Pfam" id="PF13183">
    <property type="entry name" value="Fer4_8"/>
    <property type="match status" value="1"/>
</dbReference>
<evidence type="ECO:0000256" key="2">
    <source>
        <dbReference type="ARBA" id="ARBA00007097"/>
    </source>
</evidence>
<keyword evidence="5" id="KW-0484">Methanogenesis</keyword>
<keyword evidence="8" id="KW-0411">Iron-sulfur</keyword>
<dbReference type="PANTHER" id="PTHR43255">
    <property type="entry name" value="IRON-SULFUR-BINDING OXIDOREDUCTASE FADF-RELATED-RELATED"/>
    <property type="match status" value="1"/>
</dbReference>
<keyword evidence="7" id="KW-0408">Iron</keyword>
<evidence type="ECO:0000256" key="6">
    <source>
        <dbReference type="ARBA" id="ARBA00023002"/>
    </source>
</evidence>
<evidence type="ECO:0000256" key="8">
    <source>
        <dbReference type="ARBA" id="ARBA00023014"/>
    </source>
</evidence>
<comment type="similarity">
    <text evidence="2">Belongs to the HdrC family.</text>
</comment>
<dbReference type="Proteomes" id="UP000029859">
    <property type="component" value="Unassembled WGS sequence"/>
</dbReference>
<comment type="pathway">
    <text evidence="1">Cofactor metabolism; coenzyme M-coenzyme B heterodisulfide reduction; coenzyme B and coenzyme M from coenzyme M-coenzyme B heterodisulfide: step 1/1.</text>
</comment>
<evidence type="ECO:0000256" key="5">
    <source>
        <dbReference type="ARBA" id="ARBA00022994"/>
    </source>
</evidence>
<dbReference type="GO" id="GO:0005886">
    <property type="term" value="C:plasma membrane"/>
    <property type="evidence" value="ECO:0007669"/>
    <property type="project" value="TreeGrafter"/>
</dbReference>
<dbReference type="GO" id="GO:0051912">
    <property type="term" value="F:CoB--CoM heterodisulfide reductase activity"/>
    <property type="evidence" value="ECO:0007669"/>
    <property type="project" value="InterPro"/>
</dbReference>
<evidence type="ECO:0000313" key="11">
    <source>
        <dbReference type="Proteomes" id="UP000029859"/>
    </source>
</evidence>
<keyword evidence="11" id="KW-1185">Reference proteome</keyword>
<dbReference type="Gene3D" id="1.10.1060.10">
    <property type="entry name" value="Alpha-helical ferredoxin"/>
    <property type="match status" value="1"/>
</dbReference>
<dbReference type="GO" id="GO:0015948">
    <property type="term" value="P:methanogenesis"/>
    <property type="evidence" value="ECO:0007669"/>
    <property type="project" value="UniProtKB-KW"/>
</dbReference>
<proteinExistence type="inferred from homology"/>
<evidence type="ECO:0000256" key="3">
    <source>
        <dbReference type="ARBA" id="ARBA00022485"/>
    </source>
</evidence>
<dbReference type="SUPFAM" id="SSF46548">
    <property type="entry name" value="alpha-helical ferredoxin"/>
    <property type="match status" value="1"/>
</dbReference>
<dbReference type="InterPro" id="IPR051460">
    <property type="entry name" value="HdrC_iron-sulfur_subunit"/>
</dbReference>
<dbReference type="InterPro" id="IPR009051">
    <property type="entry name" value="Helical_ferredxn"/>
</dbReference>
<accession>A0A099T296</accession>
<dbReference type="PANTHER" id="PTHR43255:SF1">
    <property type="entry name" value="IRON-SULFUR-BINDING OXIDOREDUCTASE FADF-RELATED"/>
    <property type="match status" value="1"/>
</dbReference>
<keyword evidence="3" id="KW-0004">4Fe-4S</keyword>
<evidence type="ECO:0000256" key="1">
    <source>
        <dbReference type="ARBA" id="ARBA00004808"/>
    </source>
</evidence>
<dbReference type="NCBIfam" id="TIGR03290">
    <property type="entry name" value="CoB_CoM_SS_C"/>
    <property type="match status" value="1"/>
</dbReference>
<protein>
    <submittedName>
        <fullName evidence="10">Disulfide reductase</fullName>
    </submittedName>
</protein>
<sequence length="164" mass="18400">MSIRNEPNVLSRMEKTGSDILKCMHCGVCSGSCPSGRHTILNVRKLLKKARSDTAVLSDDSLWMCTTCYNCQERCPRGIDIVDAIFEIRTLAVHEGIIYPEHRMVGELLLEHGHAVPINEENRAKREALGLDPLPPTVHSFPEGLEEVKKLLVSCKFDELMSEK</sequence>
<comment type="caution">
    <text evidence="10">The sequence shown here is derived from an EMBL/GenBank/DDBJ whole genome shotgun (WGS) entry which is preliminary data.</text>
</comment>
<dbReference type="PROSITE" id="PS51379">
    <property type="entry name" value="4FE4S_FER_2"/>
    <property type="match status" value="1"/>
</dbReference>
<reference evidence="10 11" key="1">
    <citation type="submission" date="2014-09" db="EMBL/GenBank/DDBJ databases">
        <title>Draft genome sequence of an obligately methylotrophic methanogen, Methanococcoides methylutens, isolated from marine sediment.</title>
        <authorList>
            <person name="Guan Y."/>
            <person name="Ngugi D.K."/>
            <person name="Blom J."/>
            <person name="Ali S."/>
            <person name="Ferry J.G."/>
            <person name="Stingl U."/>
        </authorList>
    </citation>
    <scope>NUCLEOTIDE SEQUENCE [LARGE SCALE GENOMIC DNA]</scope>
    <source>
        <strain evidence="10 11">DSM 2657</strain>
    </source>
</reference>
<dbReference type="EMBL" id="JRHO01000014">
    <property type="protein sequence ID" value="KGK98278.1"/>
    <property type="molecule type" value="Genomic_DNA"/>
</dbReference>
<dbReference type="InterPro" id="IPR017680">
    <property type="entry name" value="CoB/CoM_hetero-S_Rdtase_csu"/>
</dbReference>
<evidence type="ECO:0000256" key="4">
    <source>
        <dbReference type="ARBA" id="ARBA00022723"/>
    </source>
</evidence>
<dbReference type="GO" id="GO:0046872">
    <property type="term" value="F:metal ion binding"/>
    <property type="evidence" value="ECO:0007669"/>
    <property type="project" value="UniProtKB-KW"/>
</dbReference>
<organism evidence="10 11">
    <name type="scientific">Methanococcoides methylutens</name>
    <dbReference type="NCBI Taxonomy" id="2226"/>
    <lineage>
        <taxon>Archaea</taxon>
        <taxon>Methanobacteriati</taxon>
        <taxon>Methanobacteriota</taxon>
        <taxon>Stenosarchaea group</taxon>
        <taxon>Methanomicrobia</taxon>
        <taxon>Methanosarcinales</taxon>
        <taxon>Methanosarcinaceae</taxon>
        <taxon>Methanococcoides</taxon>
    </lineage>
</organism>
<gene>
    <name evidence="10" type="ORF">LI82_11215</name>
</gene>
<dbReference type="OrthoDB" id="144910at2157"/>
<dbReference type="UniPathway" id="UPA00647">
    <property type="reaction ID" value="UER00700"/>
</dbReference>
<dbReference type="InterPro" id="IPR017896">
    <property type="entry name" value="4Fe4S_Fe-S-bd"/>
</dbReference>
<name>A0A099T296_METMT</name>
<dbReference type="GO" id="GO:0051539">
    <property type="term" value="F:4 iron, 4 sulfur cluster binding"/>
    <property type="evidence" value="ECO:0007669"/>
    <property type="project" value="UniProtKB-KW"/>
</dbReference>
<dbReference type="PROSITE" id="PS00198">
    <property type="entry name" value="4FE4S_FER_1"/>
    <property type="match status" value="1"/>
</dbReference>
<dbReference type="AlphaFoldDB" id="A0A099T296"/>
<dbReference type="RefSeq" id="WP_048195643.1">
    <property type="nucleotide sequence ID" value="NZ_CAAGSM010000001.1"/>
</dbReference>
<evidence type="ECO:0000313" key="10">
    <source>
        <dbReference type="EMBL" id="KGK98278.1"/>
    </source>
</evidence>